<comment type="caution">
    <text evidence="1">The sequence shown here is derived from an EMBL/GenBank/DDBJ whole genome shotgun (WGS) entry which is preliminary data.</text>
</comment>
<dbReference type="OrthoDB" id="10509550at2759"/>
<evidence type="ECO:0000313" key="2">
    <source>
        <dbReference type="Proteomes" id="UP000020467"/>
    </source>
</evidence>
<organism evidence="1 2">
    <name type="scientific">Colletotrichum fioriniae PJ7</name>
    <dbReference type="NCBI Taxonomy" id="1445577"/>
    <lineage>
        <taxon>Eukaryota</taxon>
        <taxon>Fungi</taxon>
        <taxon>Dikarya</taxon>
        <taxon>Ascomycota</taxon>
        <taxon>Pezizomycotina</taxon>
        <taxon>Sordariomycetes</taxon>
        <taxon>Hypocreomycetidae</taxon>
        <taxon>Glomerellales</taxon>
        <taxon>Glomerellaceae</taxon>
        <taxon>Colletotrichum</taxon>
        <taxon>Colletotrichum acutatum species complex</taxon>
    </lineage>
</organism>
<keyword evidence="2" id="KW-1185">Reference proteome</keyword>
<dbReference type="EMBL" id="JARH01000104">
    <property type="protein sequence ID" value="EXF85411.1"/>
    <property type="molecule type" value="Genomic_DNA"/>
</dbReference>
<sequence length="238" mass="26498">MPRVRLTVGIYDIAELVNYGSRALVALESFNDDCFNAHYKTGRMKEKLQELQGAVNSAKSFAKTDQTSSDVRKKIIRHAKLSSQHISGLKKNLNNHTAKRCWANGKKSALEKQTRDNTASLKDSVGLLGLNCVIALQSFEWCDPIDTKADTPQLIAMKKKLLIKMYPRNLADLIKRSKKADGRETPPSFPIILGKGGQVLSSSNRPIIAIMRLEDLPTILKGLKTQGIEIQRRKGRDG</sequence>
<protein>
    <submittedName>
        <fullName evidence="1">Uncharacterized protein</fullName>
    </submittedName>
</protein>
<dbReference type="KEGG" id="cfj:CFIO01_04419"/>
<dbReference type="HOGENOM" id="CLU_1165727_0_0_1"/>
<evidence type="ECO:0000313" key="1">
    <source>
        <dbReference type="EMBL" id="EXF85411.1"/>
    </source>
</evidence>
<dbReference type="Proteomes" id="UP000020467">
    <property type="component" value="Unassembled WGS sequence"/>
</dbReference>
<dbReference type="AlphaFoldDB" id="A0A010RXY5"/>
<accession>A0A010RXY5</accession>
<reference evidence="1 2" key="1">
    <citation type="submission" date="2014-02" db="EMBL/GenBank/DDBJ databases">
        <title>The genome sequence of Colletotrichum fioriniae PJ7.</title>
        <authorList>
            <person name="Baroncelli R."/>
            <person name="Thon M.R."/>
        </authorList>
    </citation>
    <scope>NUCLEOTIDE SEQUENCE [LARGE SCALE GENOMIC DNA]</scope>
    <source>
        <strain evidence="1 2">PJ7</strain>
    </source>
</reference>
<proteinExistence type="predicted"/>
<name>A0A010RXY5_9PEZI</name>
<gene>
    <name evidence="1" type="ORF">CFIO01_04419</name>
</gene>